<organism evidence="2 3">
    <name type="scientific">Moraxella caprae</name>
    <dbReference type="NCBI Taxonomy" id="90240"/>
    <lineage>
        <taxon>Bacteria</taxon>
        <taxon>Pseudomonadati</taxon>
        <taxon>Pseudomonadota</taxon>
        <taxon>Gammaproteobacteria</taxon>
        <taxon>Moraxellales</taxon>
        <taxon>Moraxellaceae</taxon>
        <taxon>Moraxella</taxon>
    </lineage>
</organism>
<dbReference type="OrthoDB" id="7067742at2"/>
<reference evidence="2 3" key="1">
    <citation type="submission" date="2018-06" db="EMBL/GenBank/DDBJ databases">
        <authorList>
            <consortium name="Pathogen Informatics"/>
            <person name="Doyle S."/>
        </authorList>
    </citation>
    <scope>NUCLEOTIDE SEQUENCE [LARGE SCALE GENOMIC DNA]</scope>
    <source>
        <strain evidence="2 3">NCTC12877</strain>
    </source>
</reference>
<dbReference type="STRING" id="1122244.GCA_000426885_02254"/>
<dbReference type="RefSeq" id="WP_036388190.1">
    <property type="nucleotide sequence ID" value="NZ_UGQB01000004.1"/>
</dbReference>
<evidence type="ECO:0000256" key="1">
    <source>
        <dbReference type="SAM" id="MobiDB-lite"/>
    </source>
</evidence>
<name>A0A378R267_9GAMM</name>
<feature type="compositionally biased region" description="Polar residues" evidence="1">
    <location>
        <begin position="33"/>
        <end position="46"/>
    </location>
</feature>
<evidence type="ECO:0008006" key="4">
    <source>
        <dbReference type="Google" id="ProtNLM"/>
    </source>
</evidence>
<dbReference type="AlphaFoldDB" id="A0A378R267"/>
<dbReference type="PROSITE" id="PS51257">
    <property type="entry name" value="PROKAR_LIPOPROTEIN"/>
    <property type="match status" value="1"/>
</dbReference>
<evidence type="ECO:0000313" key="3">
    <source>
        <dbReference type="Proteomes" id="UP000254065"/>
    </source>
</evidence>
<evidence type="ECO:0000313" key="2">
    <source>
        <dbReference type="EMBL" id="STZ09294.1"/>
    </source>
</evidence>
<feature type="region of interest" description="Disordered" evidence="1">
    <location>
        <begin position="19"/>
        <end position="62"/>
    </location>
</feature>
<dbReference type="Proteomes" id="UP000254065">
    <property type="component" value="Unassembled WGS sequence"/>
</dbReference>
<gene>
    <name evidence="2" type="ORF">NCTC12877_02309</name>
</gene>
<accession>A0A378R267</accession>
<sequence length="161" mass="17482">MKKFVPLLLPLALIACSEPSTDTTKEPVAPSVETATPATEQATINEPSKDENQLISPQEPTKEDKELVYNFCYALQATAECDNLSMRLDTESKVQEKVQASDIRSSDSAFGDTCTQGIADAVKDKNVCAVAWEKYGCAGSVTPRLLQESPFGNKNAILCEF</sequence>
<proteinExistence type="predicted"/>
<protein>
    <recommendedName>
        <fullName evidence="4">Lipoprotein</fullName>
    </recommendedName>
</protein>
<dbReference type="EMBL" id="UGQB01000004">
    <property type="protein sequence ID" value="STZ09294.1"/>
    <property type="molecule type" value="Genomic_DNA"/>
</dbReference>
<keyword evidence="3" id="KW-1185">Reference proteome</keyword>